<organism evidence="2">
    <name type="scientific">uncultured Segetibacter sp</name>
    <dbReference type="NCBI Taxonomy" id="481133"/>
    <lineage>
        <taxon>Bacteria</taxon>
        <taxon>Pseudomonadati</taxon>
        <taxon>Bacteroidota</taxon>
        <taxon>Chitinophagia</taxon>
        <taxon>Chitinophagales</taxon>
        <taxon>Chitinophagaceae</taxon>
        <taxon>Segetibacter</taxon>
        <taxon>environmental samples</taxon>
    </lineage>
</organism>
<name>A0A6J4U0C9_9BACT</name>
<dbReference type="AlphaFoldDB" id="A0A6J4U0C9"/>
<gene>
    <name evidence="2" type="ORF">AVDCRST_MAG96-3990</name>
</gene>
<sequence>MRHYLKLVLFSLLCFSACTSTKKATNISQNSSVNGNASNAVWTTDKANNWYAQQTWLVGGNYTPAYSINQLEFWQKESFDTARINTEFTWAENIGMNTMRVFLHDLLYQQDSTGFYDRINQFLTIANRHHIKIMFVLFDSCWDPFPKLGKQREPTPGVHNSGWVQSPGAIALTDSTQYPRLEKYVKAIVGRYANDARVIIWDVWNEPDNTNASSYGKQEPVNKVSLTNALLAKAFQWAHAVNPSQPLTSGVWKGGDWSKPENLDSTQQIQLNNSDIITFHSYDPPEEFRKRVVSLQPRNRPIICTEYMARPQKSTFESTMPIAKEYKVGVYNWGFVEGKSQTNYPWDSWQKAYTSEPPVWFHDIFRTDGTPYRPEEVNFIKSMTSASKK</sequence>
<keyword evidence="1" id="KW-0732">Signal</keyword>
<dbReference type="InterPro" id="IPR017853">
    <property type="entry name" value="GH"/>
</dbReference>
<dbReference type="SUPFAM" id="SSF51445">
    <property type="entry name" value="(Trans)glycosidases"/>
    <property type="match status" value="1"/>
</dbReference>
<proteinExistence type="predicted"/>
<accession>A0A6J4U0C9</accession>
<dbReference type="EMBL" id="CADCVN010001558">
    <property type="protein sequence ID" value="CAA9536989.1"/>
    <property type="molecule type" value="Genomic_DNA"/>
</dbReference>
<protein>
    <submittedName>
        <fullName evidence="2">GH5_13 / GH5</fullName>
    </submittedName>
</protein>
<evidence type="ECO:0000256" key="1">
    <source>
        <dbReference type="SAM" id="SignalP"/>
    </source>
</evidence>
<evidence type="ECO:0000313" key="2">
    <source>
        <dbReference type="EMBL" id="CAA9536989.1"/>
    </source>
</evidence>
<reference evidence="2" key="1">
    <citation type="submission" date="2020-02" db="EMBL/GenBank/DDBJ databases">
        <authorList>
            <person name="Meier V. D."/>
        </authorList>
    </citation>
    <scope>NUCLEOTIDE SEQUENCE</scope>
    <source>
        <strain evidence="2">AVDCRST_MAG96</strain>
    </source>
</reference>
<feature type="chain" id="PRO_5027035522" evidence="1">
    <location>
        <begin position="20"/>
        <end position="389"/>
    </location>
</feature>
<feature type="signal peptide" evidence="1">
    <location>
        <begin position="1"/>
        <end position="19"/>
    </location>
</feature>
<dbReference type="Gene3D" id="3.20.20.80">
    <property type="entry name" value="Glycosidases"/>
    <property type="match status" value="1"/>
</dbReference>